<dbReference type="KEGG" id="mbr:MONBRDRAFT_29929"/>
<dbReference type="InterPro" id="IPR011990">
    <property type="entry name" value="TPR-like_helical_dom_sf"/>
</dbReference>
<dbReference type="PANTHER" id="PTHR44227:SF3">
    <property type="entry name" value="PROTEIN O-MANNOSYL-TRANSFERASE TMTC4"/>
    <property type="match status" value="1"/>
</dbReference>
<dbReference type="RefSeq" id="XP_001750444.1">
    <property type="nucleotide sequence ID" value="XM_001750392.1"/>
</dbReference>
<dbReference type="AlphaFoldDB" id="A9VCJ0"/>
<dbReference type="GO" id="GO:0035269">
    <property type="term" value="P:protein O-linked glycosylation via mannose"/>
    <property type="evidence" value="ECO:0000318"/>
    <property type="project" value="GO_Central"/>
</dbReference>
<feature type="transmembrane region" description="Helical" evidence="4">
    <location>
        <begin position="159"/>
        <end position="179"/>
    </location>
</feature>
<keyword evidence="4" id="KW-1133">Transmembrane helix</keyword>
<evidence type="ECO:0000256" key="3">
    <source>
        <dbReference type="SAM" id="MobiDB-lite"/>
    </source>
</evidence>
<feature type="region of interest" description="Disordered" evidence="3">
    <location>
        <begin position="257"/>
        <end position="280"/>
    </location>
</feature>
<feature type="transmembrane region" description="Helical" evidence="4">
    <location>
        <begin position="347"/>
        <end position="364"/>
    </location>
</feature>
<dbReference type="STRING" id="81824.A9VCJ0"/>
<name>A9VCJ0_MONBE</name>
<proteinExistence type="predicted"/>
<feature type="signal peptide" evidence="5">
    <location>
        <begin position="1"/>
        <end position="26"/>
    </location>
</feature>
<dbReference type="PANTHER" id="PTHR44227">
    <property type="match status" value="1"/>
</dbReference>
<feature type="transmembrane region" description="Helical" evidence="4">
    <location>
        <begin position="200"/>
        <end position="227"/>
    </location>
</feature>
<dbReference type="SUPFAM" id="SSF48452">
    <property type="entry name" value="TPR-like"/>
    <property type="match status" value="1"/>
</dbReference>
<feature type="chain" id="PRO_5002744931" description="Dolichyl-phosphate-mannose--protein mannosyltransferase" evidence="5">
    <location>
        <begin position="27"/>
        <end position="709"/>
    </location>
</feature>
<dbReference type="GO" id="GO:0005783">
    <property type="term" value="C:endoplasmic reticulum"/>
    <property type="evidence" value="ECO:0000318"/>
    <property type="project" value="GO_Central"/>
</dbReference>
<dbReference type="Pfam" id="PF13181">
    <property type="entry name" value="TPR_8"/>
    <property type="match status" value="2"/>
</dbReference>
<evidence type="ECO:0000313" key="7">
    <source>
        <dbReference type="Proteomes" id="UP000001357"/>
    </source>
</evidence>
<dbReference type="EMBL" id="CH991581">
    <property type="protein sequence ID" value="EDQ84794.1"/>
    <property type="molecule type" value="Genomic_DNA"/>
</dbReference>
<reference evidence="6 7" key="1">
    <citation type="journal article" date="2008" name="Nature">
        <title>The genome of the choanoflagellate Monosiga brevicollis and the origin of metazoans.</title>
        <authorList>
            <consortium name="JGI Sequencing"/>
            <person name="King N."/>
            <person name="Westbrook M.J."/>
            <person name="Young S.L."/>
            <person name="Kuo A."/>
            <person name="Abedin M."/>
            <person name="Chapman J."/>
            <person name="Fairclough S."/>
            <person name="Hellsten U."/>
            <person name="Isogai Y."/>
            <person name="Letunic I."/>
            <person name="Marr M."/>
            <person name="Pincus D."/>
            <person name="Putnam N."/>
            <person name="Rokas A."/>
            <person name="Wright K.J."/>
            <person name="Zuzow R."/>
            <person name="Dirks W."/>
            <person name="Good M."/>
            <person name="Goodstein D."/>
            <person name="Lemons D."/>
            <person name="Li W."/>
            <person name="Lyons J.B."/>
            <person name="Morris A."/>
            <person name="Nichols S."/>
            <person name="Richter D.J."/>
            <person name="Salamov A."/>
            <person name="Bork P."/>
            <person name="Lim W.A."/>
            <person name="Manning G."/>
            <person name="Miller W.T."/>
            <person name="McGinnis W."/>
            <person name="Shapiro H."/>
            <person name="Tjian R."/>
            <person name="Grigoriev I.V."/>
            <person name="Rokhsar D."/>
        </authorList>
    </citation>
    <scope>NUCLEOTIDE SEQUENCE [LARGE SCALE GENOMIC DNA]</scope>
    <source>
        <strain evidence="7">MX1 / ATCC 50154</strain>
    </source>
</reference>
<dbReference type="InParanoid" id="A9VCJ0"/>
<keyword evidence="1" id="KW-0677">Repeat</keyword>
<evidence type="ECO:0000313" key="6">
    <source>
        <dbReference type="EMBL" id="EDQ84794.1"/>
    </source>
</evidence>
<feature type="transmembrane region" description="Helical" evidence="4">
    <location>
        <begin position="127"/>
        <end position="147"/>
    </location>
</feature>
<evidence type="ECO:0000256" key="1">
    <source>
        <dbReference type="ARBA" id="ARBA00022737"/>
    </source>
</evidence>
<sequence length="709" mass="78600">MGVVGGWSWMLVVAAVAAGLFRDSLSGPFVYDDLPCIVNNPHVNQGLATMGSKEFWLADYWGRPLVDPLSHKSWRPLTSASFALEVALFGLEPWFMHAHNMALHALNTFLLAWLACQLAQRLGFEPVAAHTWALMVALLFATHPMHTEAVSNITNRAELLALTCQLMGLAYLSVTAWSAPPTQKSAAPAKPRQSAHRRHAVVATLCALLAALCKETGIMATAIYVAYELLLQSNHAWQWAHKFSALVWMARPSTASTKERSRPVNRPRLSSQPTLPNDPALQRQHTLSLTYLNAFHLRLLHRTPSSPWARLWALALAWLVLPFLPASNLFFYVGFTVAERVTYTPSIGFCMLLATMLCWSTQWLRSSRRFPLLLLLTALLVGAYVPILVERDGDWGNELRLWQASTTLCPSCQSAYLRGLEANPHYFHGHLNLGKLYREELRDSRRALHHIEQAIRSAGRSMVVWHAKALCHEDLGEFAEAVTAYQTAARVSPPHAERFLQAAQRASAQQAQPTHTVKSTPIAGPDAQRHDNDSLAPIKNPRSATLPVQPTESALDLYEQAAAYAQRQELGLAMPLLSRVMKDENASEQLSQALTAFEQAVQIKHNETYVLNYALTLNRLGQLDKAVTGRGAEAEQVFRQAVATPPPDASADLPEDQNLYRAKAYVNLGVLAYQQGQDVVAAREAFRQALYADPTHATARRNLQALEGV</sequence>
<dbReference type="InterPro" id="IPR019734">
    <property type="entry name" value="TPR_rpt"/>
</dbReference>
<keyword evidence="4" id="KW-0472">Membrane</keyword>
<evidence type="ECO:0000256" key="4">
    <source>
        <dbReference type="SAM" id="Phobius"/>
    </source>
</evidence>
<dbReference type="SMART" id="SM00028">
    <property type="entry name" value="TPR"/>
    <property type="match status" value="3"/>
</dbReference>
<feature type="compositionally biased region" description="Low complexity" evidence="3">
    <location>
        <begin position="503"/>
        <end position="512"/>
    </location>
</feature>
<organism evidence="6 7">
    <name type="scientific">Monosiga brevicollis</name>
    <name type="common">Choanoflagellate</name>
    <dbReference type="NCBI Taxonomy" id="81824"/>
    <lineage>
        <taxon>Eukaryota</taxon>
        <taxon>Choanoflagellata</taxon>
        <taxon>Craspedida</taxon>
        <taxon>Salpingoecidae</taxon>
        <taxon>Monosiga</taxon>
    </lineage>
</organism>
<dbReference type="GO" id="GO:0000030">
    <property type="term" value="F:mannosyltransferase activity"/>
    <property type="evidence" value="ECO:0000318"/>
    <property type="project" value="GO_Central"/>
</dbReference>
<protein>
    <recommendedName>
        <fullName evidence="8">Dolichyl-phosphate-mannose--protein mannosyltransferase</fullName>
    </recommendedName>
</protein>
<dbReference type="Gene3D" id="1.25.40.10">
    <property type="entry name" value="Tetratricopeptide repeat domain"/>
    <property type="match status" value="2"/>
</dbReference>
<keyword evidence="2" id="KW-0802">TPR repeat</keyword>
<feature type="region of interest" description="Disordered" evidence="3">
    <location>
        <begin position="503"/>
        <end position="547"/>
    </location>
</feature>
<feature type="transmembrane region" description="Helical" evidence="4">
    <location>
        <begin position="94"/>
        <end position="115"/>
    </location>
</feature>
<accession>A9VCJ0</accession>
<dbReference type="GO" id="GO:0030968">
    <property type="term" value="P:endoplasmic reticulum unfolded protein response"/>
    <property type="evidence" value="ECO:0000318"/>
    <property type="project" value="GO_Central"/>
</dbReference>
<keyword evidence="5" id="KW-0732">Signal</keyword>
<dbReference type="Proteomes" id="UP000001357">
    <property type="component" value="Unassembled WGS sequence"/>
</dbReference>
<evidence type="ECO:0008006" key="8">
    <source>
        <dbReference type="Google" id="ProtNLM"/>
    </source>
</evidence>
<feature type="transmembrane region" description="Helical" evidence="4">
    <location>
        <begin position="311"/>
        <end position="335"/>
    </location>
</feature>
<dbReference type="eggNOG" id="KOG1124">
    <property type="taxonomic scope" value="Eukaryota"/>
</dbReference>
<evidence type="ECO:0000256" key="2">
    <source>
        <dbReference type="ARBA" id="ARBA00022803"/>
    </source>
</evidence>
<dbReference type="GeneID" id="5895672"/>
<gene>
    <name evidence="6" type="ORF">MONBRDRAFT_29929</name>
</gene>
<dbReference type="InterPro" id="IPR052346">
    <property type="entry name" value="O-mannosyl-transferase_TMTC"/>
</dbReference>
<evidence type="ECO:0000256" key="5">
    <source>
        <dbReference type="SAM" id="SignalP"/>
    </source>
</evidence>
<keyword evidence="4" id="KW-0812">Transmembrane</keyword>
<keyword evidence="7" id="KW-1185">Reference proteome</keyword>